<gene>
    <name evidence="1" type="ORF">GCM10010170_021380</name>
</gene>
<accession>A0ABP5SVG7</accession>
<dbReference type="RefSeq" id="WP_344612141.1">
    <property type="nucleotide sequence ID" value="NZ_BAAARV010000019.1"/>
</dbReference>
<name>A0ABP5SVG7_9ACTN</name>
<proteinExistence type="predicted"/>
<sequence>MTNLPTTVEGIEDLAREGGIAVVGAIAGGAIDLVKKRIKQMFARAGVQPEGLETQLDNDAELIETAAEDERADVGDELVPPWRRRFLRLLREDESAADALRGMIEEVRAALPEAGQYWVQTNIARDGSAVYAAQGGNVTHYESPEL</sequence>
<reference evidence="2" key="1">
    <citation type="journal article" date="2019" name="Int. J. Syst. Evol. Microbiol.">
        <title>The Global Catalogue of Microorganisms (GCM) 10K type strain sequencing project: providing services to taxonomists for standard genome sequencing and annotation.</title>
        <authorList>
            <consortium name="The Broad Institute Genomics Platform"/>
            <consortium name="The Broad Institute Genome Sequencing Center for Infectious Disease"/>
            <person name="Wu L."/>
            <person name="Ma J."/>
        </authorList>
    </citation>
    <scope>NUCLEOTIDE SEQUENCE [LARGE SCALE GENOMIC DNA]</scope>
    <source>
        <strain evidence="2">JCM 3272</strain>
    </source>
</reference>
<dbReference type="EMBL" id="BAAARV010000019">
    <property type="protein sequence ID" value="GAA2339353.1"/>
    <property type="molecule type" value="Genomic_DNA"/>
</dbReference>
<organism evidence="1 2">
    <name type="scientific">Dactylosporangium salmoneum</name>
    <dbReference type="NCBI Taxonomy" id="53361"/>
    <lineage>
        <taxon>Bacteria</taxon>
        <taxon>Bacillati</taxon>
        <taxon>Actinomycetota</taxon>
        <taxon>Actinomycetes</taxon>
        <taxon>Micromonosporales</taxon>
        <taxon>Micromonosporaceae</taxon>
        <taxon>Dactylosporangium</taxon>
    </lineage>
</organism>
<evidence type="ECO:0000313" key="2">
    <source>
        <dbReference type="Proteomes" id="UP001501444"/>
    </source>
</evidence>
<dbReference type="Proteomes" id="UP001501444">
    <property type="component" value="Unassembled WGS sequence"/>
</dbReference>
<protein>
    <submittedName>
        <fullName evidence="1">Uncharacterized protein</fullName>
    </submittedName>
</protein>
<comment type="caution">
    <text evidence="1">The sequence shown here is derived from an EMBL/GenBank/DDBJ whole genome shotgun (WGS) entry which is preliminary data.</text>
</comment>
<evidence type="ECO:0000313" key="1">
    <source>
        <dbReference type="EMBL" id="GAA2339353.1"/>
    </source>
</evidence>
<keyword evidence="2" id="KW-1185">Reference proteome</keyword>